<sequence length="381" mass="41639">MSSPPAMSTSSLPDCILLTAADAYLGQHRNITTASTTTSNHDKIEVSLCPARPPFPSKLYVHCPDLTLTGGVPRVIRAVEDLFLLRVVIGCPFDAASSLDDSDYFVYRVGNGRQARGGANYTVAVLLSMDSPVDYNLHIVHSENPIEWICRKVSVTEPLRKSSLVILKRCGRILYHEMSTVISIGGEAGTMGWVELWHGILFCDVLRDAPTLRAVPVPVPLDLGNPISFRSIAFVKGVGDNPEGCLKLVHLVKSELLQSGLLGSASDQALHNLLVSHPASDISTAADNEGIVYLMARNNYHLSKGWMLALDTRKNTLIGAAEFGVEWQPSALTMYCTSDICKYIKPSRGDKRRMLGLLKPESKDVTFCPELSESFRRISLG</sequence>
<keyword evidence="3" id="KW-1185">Reference proteome</keyword>
<accession>A0A835B433</accession>
<comment type="caution">
    <text evidence="2">The sequence shown here is derived from an EMBL/GenBank/DDBJ whole genome shotgun (WGS) entry which is preliminary data.</text>
</comment>
<dbReference type="Pfam" id="PF07762">
    <property type="entry name" value="DUF1618"/>
    <property type="match status" value="1"/>
</dbReference>
<proteinExistence type="predicted"/>
<feature type="domain" description="DUF1618" evidence="1">
    <location>
        <begin position="193"/>
        <end position="252"/>
    </location>
</feature>
<evidence type="ECO:0000313" key="2">
    <source>
        <dbReference type="EMBL" id="KAF8687384.1"/>
    </source>
</evidence>
<evidence type="ECO:0000259" key="1">
    <source>
        <dbReference type="Pfam" id="PF07762"/>
    </source>
</evidence>
<dbReference type="Proteomes" id="UP000636709">
    <property type="component" value="Unassembled WGS sequence"/>
</dbReference>
<dbReference type="InterPro" id="IPR011676">
    <property type="entry name" value="DUF1618"/>
</dbReference>
<dbReference type="PANTHER" id="PTHR33074">
    <property type="entry name" value="EXPRESSED PROTEIN-RELATED"/>
    <property type="match status" value="1"/>
</dbReference>
<dbReference type="PANTHER" id="PTHR33074:SF62">
    <property type="entry name" value="EXPRESSED PROTEIN"/>
    <property type="match status" value="1"/>
</dbReference>
<gene>
    <name evidence="2" type="ORF">HU200_043073</name>
</gene>
<organism evidence="2 3">
    <name type="scientific">Digitaria exilis</name>
    <dbReference type="NCBI Taxonomy" id="1010633"/>
    <lineage>
        <taxon>Eukaryota</taxon>
        <taxon>Viridiplantae</taxon>
        <taxon>Streptophyta</taxon>
        <taxon>Embryophyta</taxon>
        <taxon>Tracheophyta</taxon>
        <taxon>Spermatophyta</taxon>
        <taxon>Magnoliopsida</taxon>
        <taxon>Liliopsida</taxon>
        <taxon>Poales</taxon>
        <taxon>Poaceae</taxon>
        <taxon>PACMAD clade</taxon>
        <taxon>Panicoideae</taxon>
        <taxon>Panicodae</taxon>
        <taxon>Paniceae</taxon>
        <taxon>Anthephorinae</taxon>
        <taxon>Digitaria</taxon>
    </lineage>
</organism>
<dbReference type="AlphaFoldDB" id="A0A835B433"/>
<dbReference type="EMBL" id="JACEFO010002056">
    <property type="protein sequence ID" value="KAF8687384.1"/>
    <property type="molecule type" value="Genomic_DNA"/>
</dbReference>
<name>A0A835B433_9POAL</name>
<dbReference type="OrthoDB" id="689972at2759"/>
<reference evidence="2" key="1">
    <citation type="submission" date="2020-07" db="EMBL/GenBank/DDBJ databases">
        <title>Genome sequence and genetic diversity analysis of an under-domesticated orphan crop, white fonio (Digitaria exilis).</title>
        <authorList>
            <person name="Bennetzen J.L."/>
            <person name="Chen S."/>
            <person name="Ma X."/>
            <person name="Wang X."/>
            <person name="Yssel A.E.J."/>
            <person name="Chaluvadi S.R."/>
            <person name="Johnson M."/>
            <person name="Gangashetty P."/>
            <person name="Hamidou F."/>
            <person name="Sanogo M.D."/>
            <person name="Zwaenepoel A."/>
            <person name="Wallace J."/>
            <person name="Van De Peer Y."/>
            <person name="Van Deynze A."/>
        </authorList>
    </citation>
    <scope>NUCLEOTIDE SEQUENCE</scope>
    <source>
        <tissue evidence="2">Leaves</tissue>
    </source>
</reference>
<protein>
    <recommendedName>
        <fullName evidence="1">DUF1618 domain-containing protein</fullName>
    </recommendedName>
</protein>
<evidence type="ECO:0000313" key="3">
    <source>
        <dbReference type="Proteomes" id="UP000636709"/>
    </source>
</evidence>